<accession>A0ABQ1UUX4</accession>
<evidence type="ECO:0000259" key="2">
    <source>
        <dbReference type="Pfam" id="PF00149"/>
    </source>
</evidence>
<feature type="domain" description="Purple acid phosphatase N-terminal" evidence="3">
    <location>
        <begin position="1"/>
        <end position="70"/>
    </location>
</feature>
<reference evidence="5" key="1">
    <citation type="journal article" date="2019" name="Int. J. Syst. Evol. Microbiol.">
        <title>The Global Catalogue of Microorganisms (GCM) 10K type strain sequencing project: providing services to taxonomists for standard genome sequencing and annotation.</title>
        <authorList>
            <consortium name="The Broad Institute Genomics Platform"/>
            <consortium name="The Broad Institute Genome Sequencing Center for Infectious Disease"/>
            <person name="Wu L."/>
            <person name="Ma J."/>
        </authorList>
    </citation>
    <scope>NUCLEOTIDE SEQUENCE [LARGE SCALE GENOMIC DNA]</scope>
    <source>
        <strain evidence="5">CGMCC 1.15407</strain>
    </source>
</reference>
<dbReference type="InterPro" id="IPR004843">
    <property type="entry name" value="Calcineurin-like_PHP"/>
</dbReference>
<comment type="caution">
    <text evidence="4">The sequence shown here is derived from an EMBL/GenBank/DDBJ whole genome shotgun (WGS) entry which is preliminary data.</text>
</comment>
<dbReference type="Pfam" id="PF16656">
    <property type="entry name" value="Pur_ac_phosph_N"/>
    <property type="match status" value="1"/>
</dbReference>
<evidence type="ECO:0008006" key="6">
    <source>
        <dbReference type="Google" id="ProtNLM"/>
    </source>
</evidence>
<dbReference type="Gene3D" id="2.60.40.10">
    <property type="entry name" value="Immunoglobulins"/>
    <property type="match status" value="1"/>
</dbReference>
<protein>
    <recommendedName>
        <fullName evidence="6">Metallophosphoesterase</fullName>
    </recommendedName>
</protein>
<dbReference type="Proteomes" id="UP000647339">
    <property type="component" value="Unassembled WGS sequence"/>
</dbReference>
<dbReference type="CDD" id="cd00838">
    <property type="entry name" value="MPP_superfamily"/>
    <property type="match status" value="1"/>
</dbReference>
<gene>
    <name evidence="4" type="ORF">GCM10011339_12270</name>
</gene>
<dbReference type="Gene3D" id="3.60.21.10">
    <property type="match status" value="1"/>
</dbReference>
<evidence type="ECO:0000256" key="1">
    <source>
        <dbReference type="ARBA" id="ARBA00022729"/>
    </source>
</evidence>
<keyword evidence="1" id="KW-0732">Signal</keyword>
<dbReference type="SUPFAM" id="SSF49363">
    <property type="entry name" value="Purple acid phosphatase, N-terminal domain"/>
    <property type="match status" value="1"/>
</dbReference>
<dbReference type="PANTHER" id="PTHR22953">
    <property type="entry name" value="ACID PHOSPHATASE RELATED"/>
    <property type="match status" value="1"/>
</dbReference>
<evidence type="ECO:0000313" key="4">
    <source>
        <dbReference type="EMBL" id="GGF25714.1"/>
    </source>
</evidence>
<name>A0ABQ1UUX4_9BACT</name>
<evidence type="ECO:0000259" key="3">
    <source>
        <dbReference type="Pfam" id="PF16656"/>
    </source>
</evidence>
<dbReference type="InterPro" id="IPR039331">
    <property type="entry name" value="PAPs-like"/>
</dbReference>
<dbReference type="InterPro" id="IPR029052">
    <property type="entry name" value="Metallo-depent_PP-like"/>
</dbReference>
<dbReference type="Pfam" id="PF00149">
    <property type="entry name" value="Metallophos"/>
    <property type="match status" value="1"/>
</dbReference>
<evidence type="ECO:0000313" key="5">
    <source>
        <dbReference type="Proteomes" id="UP000647339"/>
    </source>
</evidence>
<organism evidence="4 5">
    <name type="scientific">Echinicola rosea</name>
    <dbReference type="NCBI Taxonomy" id="1807691"/>
    <lineage>
        <taxon>Bacteria</taxon>
        <taxon>Pseudomonadati</taxon>
        <taxon>Bacteroidota</taxon>
        <taxon>Cytophagia</taxon>
        <taxon>Cytophagales</taxon>
        <taxon>Cyclobacteriaceae</taxon>
        <taxon>Echinicola</taxon>
    </lineage>
</organism>
<dbReference type="InterPro" id="IPR008963">
    <property type="entry name" value="Purple_acid_Pase-like_N"/>
</dbReference>
<dbReference type="InterPro" id="IPR013783">
    <property type="entry name" value="Ig-like_fold"/>
</dbReference>
<sequence>MWQTDSGEESIVEWGDTPSLGNEAKGKSIDINFTSARVHEVKIKGLEKFTNYYYRVRTAEAVSDIFQFKTPPFANDHRPFNLIAMSDMQIDGNARGKFSEVVNEGILAYLDEQFEGDVPDNLGMVLIPGDLVQNGATYHQWKDHFFDPAKALFAQVPVYPVLGNHENQSVFYFKYFSLPKNGSPEYAENWWYKDYGNIRVLGLNSNVEDGIGGSDFQLAWLDKVLAETEKMEEIDFVFAQMHHPHKSELWIPGESDFSGGVVKRLEAFTEKTGKPSVHFFGHTHGYSRGQSKDHKHLWINVASAGGALDNWGEFEGRDYEEFTVTQDEYGFVMVEVDPDPSNPKFTVKRISRGNQYHCRDNEMTDSITVWKYEQKPRPPKGIYPKNDQVSPHGLVLKANDFVSDRKAAEHSASNWQIGTDAGFSKPIVDSWKQSENWYYNENQQKDDDLRDEKIFKMLDPGKTYYWRVRYRDQNLNWSEWSPSYKFEVIQKE</sequence>
<dbReference type="Gene3D" id="2.60.40.380">
    <property type="entry name" value="Purple acid phosphatase-like, N-terminal"/>
    <property type="match status" value="1"/>
</dbReference>
<dbReference type="PANTHER" id="PTHR22953:SF153">
    <property type="entry name" value="PURPLE ACID PHOSPHATASE"/>
    <property type="match status" value="1"/>
</dbReference>
<dbReference type="SUPFAM" id="SSF56300">
    <property type="entry name" value="Metallo-dependent phosphatases"/>
    <property type="match status" value="1"/>
</dbReference>
<keyword evidence="5" id="KW-1185">Reference proteome</keyword>
<feature type="domain" description="Calcineurin-like phosphoesterase" evidence="2">
    <location>
        <begin position="83"/>
        <end position="286"/>
    </location>
</feature>
<proteinExistence type="predicted"/>
<dbReference type="EMBL" id="BMIU01000005">
    <property type="protein sequence ID" value="GGF25714.1"/>
    <property type="molecule type" value="Genomic_DNA"/>
</dbReference>
<dbReference type="InterPro" id="IPR015914">
    <property type="entry name" value="PAPs_N"/>
</dbReference>